<evidence type="ECO:0000313" key="4">
    <source>
        <dbReference type="Proteomes" id="UP001189429"/>
    </source>
</evidence>
<name>A0ABN9XG19_9DINO</name>
<evidence type="ECO:0000256" key="2">
    <source>
        <dbReference type="SAM" id="SignalP"/>
    </source>
</evidence>
<feature type="region of interest" description="Disordered" evidence="1">
    <location>
        <begin position="79"/>
        <end position="106"/>
    </location>
</feature>
<keyword evidence="2" id="KW-0732">Signal</keyword>
<evidence type="ECO:0000313" key="3">
    <source>
        <dbReference type="EMBL" id="CAK0896857.1"/>
    </source>
</evidence>
<protein>
    <recommendedName>
        <fullName evidence="5">Secreted protein</fullName>
    </recommendedName>
</protein>
<evidence type="ECO:0008006" key="5">
    <source>
        <dbReference type="Google" id="ProtNLM"/>
    </source>
</evidence>
<feature type="compositionally biased region" description="Low complexity" evidence="1">
    <location>
        <begin position="79"/>
        <end position="95"/>
    </location>
</feature>
<evidence type="ECO:0000256" key="1">
    <source>
        <dbReference type="SAM" id="MobiDB-lite"/>
    </source>
</evidence>
<feature type="chain" id="PRO_5045201943" description="Secreted protein" evidence="2">
    <location>
        <begin position="20"/>
        <end position="106"/>
    </location>
</feature>
<comment type="caution">
    <text evidence="3">The sequence shown here is derived from an EMBL/GenBank/DDBJ whole genome shotgun (WGS) entry which is preliminary data.</text>
</comment>
<feature type="compositionally biased region" description="Pro residues" evidence="1">
    <location>
        <begin position="96"/>
        <end position="106"/>
    </location>
</feature>
<proteinExistence type="predicted"/>
<accession>A0ABN9XG19</accession>
<sequence length="106" mass="11214">MVCGILLRFVLHSLTPSEPQDSTSWSTTGMSEPISLSVKASTSCHYFPSASGTARRHAFLTATCCTLLLRLSPHEKVRVVTTPSTSESAPASVTPDSPPPMHAAMG</sequence>
<keyword evidence="4" id="KW-1185">Reference proteome</keyword>
<dbReference type="Proteomes" id="UP001189429">
    <property type="component" value="Unassembled WGS sequence"/>
</dbReference>
<gene>
    <name evidence="3" type="ORF">PCOR1329_LOCUS75201</name>
</gene>
<dbReference type="EMBL" id="CAUYUJ010020248">
    <property type="protein sequence ID" value="CAK0896857.1"/>
    <property type="molecule type" value="Genomic_DNA"/>
</dbReference>
<organism evidence="3 4">
    <name type="scientific">Prorocentrum cordatum</name>
    <dbReference type="NCBI Taxonomy" id="2364126"/>
    <lineage>
        <taxon>Eukaryota</taxon>
        <taxon>Sar</taxon>
        <taxon>Alveolata</taxon>
        <taxon>Dinophyceae</taxon>
        <taxon>Prorocentrales</taxon>
        <taxon>Prorocentraceae</taxon>
        <taxon>Prorocentrum</taxon>
    </lineage>
</organism>
<feature type="signal peptide" evidence="2">
    <location>
        <begin position="1"/>
        <end position="19"/>
    </location>
</feature>
<reference evidence="3" key="1">
    <citation type="submission" date="2023-10" db="EMBL/GenBank/DDBJ databases">
        <authorList>
            <person name="Chen Y."/>
            <person name="Shah S."/>
            <person name="Dougan E. K."/>
            <person name="Thang M."/>
            <person name="Chan C."/>
        </authorList>
    </citation>
    <scope>NUCLEOTIDE SEQUENCE [LARGE SCALE GENOMIC DNA]</scope>
</reference>